<reference evidence="2" key="1">
    <citation type="submission" date="2018-04" db="EMBL/GenBank/DDBJ databases">
        <authorList>
            <person name="Cornet L."/>
        </authorList>
    </citation>
    <scope>NUCLEOTIDE SEQUENCE [LARGE SCALE GENOMIC DNA]</scope>
</reference>
<proteinExistence type="predicted"/>
<dbReference type="EMBL" id="QBMC01000113">
    <property type="protein sequence ID" value="PZO14114.1"/>
    <property type="molecule type" value="Genomic_DNA"/>
</dbReference>
<reference evidence="1 2" key="2">
    <citation type="submission" date="2018-06" db="EMBL/GenBank/DDBJ databases">
        <title>Metagenomic assembly of (sub)arctic Cyanobacteria and their associated microbiome from non-axenic cultures.</title>
        <authorList>
            <person name="Baurain D."/>
        </authorList>
    </citation>
    <scope>NUCLEOTIDE SEQUENCE [LARGE SCALE GENOMIC DNA]</scope>
    <source>
        <strain evidence="1">ULC129bin1</strain>
    </source>
</reference>
<evidence type="ECO:0000313" key="2">
    <source>
        <dbReference type="Proteomes" id="UP000249354"/>
    </source>
</evidence>
<evidence type="ECO:0000313" key="1">
    <source>
        <dbReference type="EMBL" id="PZO14114.1"/>
    </source>
</evidence>
<protein>
    <submittedName>
        <fullName evidence="1">Uncharacterized protein</fullName>
    </submittedName>
</protein>
<accession>A0A2W4U233</accession>
<comment type="caution">
    <text evidence="1">The sequence shown here is derived from an EMBL/GenBank/DDBJ whole genome shotgun (WGS) entry which is preliminary data.</text>
</comment>
<sequence>MKEYSLSPQFLQAQLIATGVSALMLGKIPAGSITNAVGLTSSLCCSRLAKDANDRLDKLTAELDHKS</sequence>
<dbReference type="Proteomes" id="UP000249354">
    <property type="component" value="Unassembled WGS sequence"/>
</dbReference>
<dbReference type="AlphaFoldDB" id="A0A2W4U233"/>
<organism evidence="1 2">
    <name type="scientific">Leptolyngbya foveolarum</name>
    <dbReference type="NCBI Taxonomy" id="47253"/>
    <lineage>
        <taxon>Bacteria</taxon>
        <taxon>Bacillati</taxon>
        <taxon>Cyanobacteriota</taxon>
        <taxon>Cyanophyceae</taxon>
        <taxon>Leptolyngbyales</taxon>
        <taxon>Leptolyngbyaceae</taxon>
        <taxon>Leptolyngbya group</taxon>
        <taxon>Leptolyngbya</taxon>
    </lineage>
</organism>
<name>A0A2W4U233_9CYAN</name>
<gene>
    <name evidence="1" type="ORF">DCF25_15300</name>
</gene>